<protein>
    <recommendedName>
        <fullName evidence="4">Type IV secretion system protein VirB7</fullName>
    </recommendedName>
</protein>
<dbReference type="AlphaFoldDB" id="A0AAW9TNL4"/>
<name>A0AAW9TNL4_RHIML</name>
<dbReference type="Proteomes" id="UP000429484">
    <property type="component" value="Unassembled WGS sequence"/>
</dbReference>
<evidence type="ECO:0000313" key="1">
    <source>
        <dbReference type="EMBL" id="MQW32057.1"/>
    </source>
</evidence>
<evidence type="ECO:0000313" key="3">
    <source>
        <dbReference type="Proteomes" id="UP000429484"/>
    </source>
</evidence>
<dbReference type="RefSeq" id="WP_013845458.1">
    <property type="nucleotide sequence ID" value="NZ_BJNJ01000069.1"/>
</dbReference>
<reference evidence="2 3" key="1">
    <citation type="journal article" date="2013" name="Genome Biol.">
        <title>Comparative genomics of the core and accessory genomes of 48 Sinorhizobium strains comprising five genospecies.</title>
        <authorList>
            <person name="Sugawara M."/>
            <person name="Epstein B."/>
            <person name="Badgley B.D."/>
            <person name="Unno T."/>
            <person name="Xu L."/>
            <person name="Reese J."/>
            <person name="Gyaneshwar P."/>
            <person name="Denny R."/>
            <person name="Mudge J."/>
            <person name="Bharti A.K."/>
            <person name="Farmer A.D."/>
            <person name="May G.D."/>
            <person name="Woodward J.E."/>
            <person name="Medigue C."/>
            <person name="Vallenet D."/>
            <person name="Lajus A."/>
            <person name="Rouy Z."/>
            <person name="Martinez-Vaz B."/>
            <person name="Tiffin P."/>
            <person name="Young N.D."/>
            <person name="Sadowsky M.J."/>
        </authorList>
    </citation>
    <scope>NUCLEOTIDE SEQUENCE [LARGE SCALE GENOMIC DNA]</scope>
    <source>
        <strain evidence="2 3">N6B1</strain>
    </source>
</reference>
<evidence type="ECO:0000313" key="2">
    <source>
        <dbReference type="EMBL" id="MQW34043.1"/>
    </source>
</evidence>
<gene>
    <name evidence="1" type="ORF">GHK53_04140</name>
    <name evidence="2" type="ORF">GHK53_14935</name>
</gene>
<dbReference type="EMBL" id="WISR01000044">
    <property type="protein sequence ID" value="MQW32057.1"/>
    <property type="molecule type" value="Genomic_DNA"/>
</dbReference>
<reference evidence="2" key="2">
    <citation type="submission" date="2019-10" db="EMBL/GenBank/DDBJ databases">
        <authorList>
            <person name="Sugawara M."/>
            <person name="Epstein B."/>
            <person name="Badgley B."/>
            <person name="Unno T."/>
            <person name="Xu L."/>
            <person name="Reese J."/>
            <person name="Gyaneshwar P."/>
            <person name="Denny R."/>
            <person name="Mudege J."/>
            <person name="Bharti A."/>
            <person name="Farmer A."/>
            <person name="May G."/>
            <person name="Woodward J."/>
            <person name="Medigue C."/>
            <person name="Vallenet D."/>
            <person name="Lajus A."/>
            <person name="Rouy Z."/>
            <person name="Martinez-Vaz B."/>
            <person name="Tiffin P."/>
            <person name="Young N."/>
            <person name="Sadowsky M."/>
        </authorList>
    </citation>
    <scope>NUCLEOTIDE SEQUENCE</scope>
    <source>
        <strain evidence="2">N6B1</strain>
    </source>
</reference>
<comment type="caution">
    <text evidence="2">The sequence shown here is derived from an EMBL/GenBank/DDBJ whole genome shotgun (WGS) entry which is preliminary data.</text>
</comment>
<proteinExistence type="predicted"/>
<evidence type="ECO:0008006" key="4">
    <source>
        <dbReference type="Google" id="ProtNLM"/>
    </source>
</evidence>
<organism evidence="2 3">
    <name type="scientific">Rhizobium meliloti</name>
    <name type="common">Ensifer meliloti</name>
    <name type="synonym">Sinorhizobium meliloti</name>
    <dbReference type="NCBI Taxonomy" id="382"/>
    <lineage>
        <taxon>Bacteria</taxon>
        <taxon>Pseudomonadati</taxon>
        <taxon>Pseudomonadota</taxon>
        <taxon>Alphaproteobacteria</taxon>
        <taxon>Hyphomicrobiales</taxon>
        <taxon>Rhizobiaceae</taxon>
        <taxon>Sinorhizobium/Ensifer group</taxon>
        <taxon>Sinorhizobium</taxon>
    </lineage>
</organism>
<sequence>MTLFAGTRERLSRNNQNIPLLCIAAILSGCASMTYPPPKCDGYSRRPLNRSMWQWEDNSNFKLKQSGARPAASQSVATADVDEGREFPTFAHLDIDASYRPCEG</sequence>
<dbReference type="EMBL" id="WISR01000144">
    <property type="protein sequence ID" value="MQW34043.1"/>
    <property type="molecule type" value="Genomic_DNA"/>
</dbReference>
<accession>A0AAW9TNL4</accession>